<accession>A0AAP6JIR4</accession>
<organism evidence="2 3">
    <name type="scientific">Natronospira elongata</name>
    <dbReference type="NCBI Taxonomy" id="3110268"/>
    <lineage>
        <taxon>Bacteria</taxon>
        <taxon>Pseudomonadati</taxon>
        <taxon>Pseudomonadota</taxon>
        <taxon>Gammaproteobacteria</taxon>
        <taxon>Natronospirales</taxon>
        <taxon>Natronospiraceae</taxon>
        <taxon>Natronospira</taxon>
    </lineage>
</organism>
<dbReference type="RefSeq" id="WP_346051895.1">
    <property type="nucleotide sequence ID" value="NZ_JAYGII010000018.1"/>
</dbReference>
<feature type="compositionally biased region" description="Basic residues" evidence="1">
    <location>
        <begin position="65"/>
        <end position="76"/>
    </location>
</feature>
<keyword evidence="3" id="KW-1185">Reference proteome</keyword>
<sequence length="143" mass="15350">MKMASILTRYGFLLLLSLSLGLRAVVPAGFMPGQSDWIDFCPHQGWDSGFLERVQAGGDHESDHHAHHSHHSHHAHHEGGDAEGNPPHCPWSPLGSAVPGPCPPAEQPLPLASRLQPAAASQWLGRVSGFLPPVRAPPLNRIA</sequence>
<evidence type="ECO:0000256" key="1">
    <source>
        <dbReference type="SAM" id="MobiDB-lite"/>
    </source>
</evidence>
<proteinExistence type="predicted"/>
<dbReference type="EMBL" id="JAYGII010000018">
    <property type="protein sequence ID" value="MEA5445959.1"/>
    <property type="molecule type" value="Genomic_DNA"/>
</dbReference>
<evidence type="ECO:0000313" key="3">
    <source>
        <dbReference type="Proteomes" id="UP001302316"/>
    </source>
</evidence>
<protein>
    <submittedName>
        <fullName evidence="2">Uncharacterized protein</fullName>
    </submittedName>
</protein>
<dbReference type="AlphaFoldDB" id="A0AAP6JIR4"/>
<name>A0AAP6JIR4_9GAMM</name>
<gene>
    <name evidence="2" type="ORF">VCB98_09020</name>
</gene>
<evidence type="ECO:0000313" key="2">
    <source>
        <dbReference type="EMBL" id="MEA5445959.1"/>
    </source>
</evidence>
<comment type="caution">
    <text evidence="2">The sequence shown here is derived from an EMBL/GenBank/DDBJ whole genome shotgun (WGS) entry which is preliminary data.</text>
</comment>
<feature type="region of interest" description="Disordered" evidence="1">
    <location>
        <begin position="58"/>
        <end position="92"/>
    </location>
</feature>
<reference evidence="2 3" key="1">
    <citation type="submission" date="2023-12" db="EMBL/GenBank/DDBJ databases">
        <title>Whole-genome sequencing of halo(alkali)philic microorganisms from hypersaline lakes.</title>
        <authorList>
            <person name="Sorokin D.Y."/>
            <person name="Merkel A.Y."/>
            <person name="Messina E."/>
            <person name="Yakimov M."/>
        </authorList>
    </citation>
    <scope>NUCLEOTIDE SEQUENCE [LARGE SCALE GENOMIC DNA]</scope>
    <source>
        <strain evidence="2 3">AB-CW1</strain>
    </source>
</reference>
<dbReference type="Proteomes" id="UP001302316">
    <property type="component" value="Unassembled WGS sequence"/>
</dbReference>